<dbReference type="AlphaFoldDB" id="W7T9L1"/>
<keyword evidence="3" id="KW-0436">Ligase</keyword>
<evidence type="ECO:0000256" key="1">
    <source>
        <dbReference type="ARBA" id="ARBA00001947"/>
    </source>
</evidence>
<dbReference type="SUPFAM" id="SSF52374">
    <property type="entry name" value="Nucleotidylyl transferase"/>
    <property type="match status" value="1"/>
</dbReference>
<dbReference type="GO" id="GO:0006423">
    <property type="term" value="P:cysteinyl-tRNA aminoacylation"/>
    <property type="evidence" value="ECO:0007669"/>
    <property type="project" value="InterPro"/>
</dbReference>
<organism evidence="12 13">
    <name type="scientific">Nannochloropsis gaditana</name>
    <dbReference type="NCBI Taxonomy" id="72520"/>
    <lineage>
        <taxon>Eukaryota</taxon>
        <taxon>Sar</taxon>
        <taxon>Stramenopiles</taxon>
        <taxon>Ochrophyta</taxon>
        <taxon>Eustigmatophyceae</taxon>
        <taxon>Eustigmatales</taxon>
        <taxon>Monodopsidaceae</taxon>
        <taxon>Nannochloropsis</taxon>
    </lineage>
</organism>
<dbReference type="NCBIfam" id="TIGR00435">
    <property type="entry name" value="cysS"/>
    <property type="match status" value="1"/>
</dbReference>
<evidence type="ECO:0000256" key="8">
    <source>
        <dbReference type="ARBA" id="ARBA00022917"/>
    </source>
</evidence>
<evidence type="ECO:0000256" key="4">
    <source>
        <dbReference type="ARBA" id="ARBA00022723"/>
    </source>
</evidence>
<evidence type="ECO:0000256" key="9">
    <source>
        <dbReference type="ARBA" id="ARBA00023146"/>
    </source>
</evidence>
<evidence type="ECO:0000256" key="7">
    <source>
        <dbReference type="ARBA" id="ARBA00022840"/>
    </source>
</evidence>
<accession>W7T9L1</accession>
<evidence type="ECO:0000256" key="10">
    <source>
        <dbReference type="ARBA" id="ARBA00031499"/>
    </source>
</evidence>
<comment type="caution">
    <text evidence="12">The sequence shown here is derived from an EMBL/GenBank/DDBJ whole genome shotgun (WGS) entry which is preliminary data.</text>
</comment>
<dbReference type="GO" id="GO:0004817">
    <property type="term" value="F:cysteine-tRNA ligase activity"/>
    <property type="evidence" value="ECO:0007669"/>
    <property type="project" value="UniProtKB-EC"/>
</dbReference>
<dbReference type="SUPFAM" id="SSF47323">
    <property type="entry name" value="Anticodon-binding domain of a subclass of class I aminoacyl-tRNA synthetases"/>
    <property type="match status" value="1"/>
</dbReference>
<keyword evidence="5" id="KW-0547">Nucleotide-binding</keyword>
<evidence type="ECO:0000313" key="13">
    <source>
        <dbReference type="Proteomes" id="UP000019335"/>
    </source>
</evidence>
<dbReference type="HAMAP" id="MF_00041">
    <property type="entry name" value="Cys_tRNA_synth"/>
    <property type="match status" value="1"/>
</dbReference>
<feature type="domain" description="tRNA synthetases class I catalytic" evidence="11">
    <location>
        <begin position="61"/>
        <end position="375"/>
    </location>
</feature>
<keyword evidence="7" id="KW-0067">ATP-binding</keyword>
<evidence type="ECO:0000256" key="6">
    <source>
        <dbReference type="ARBA" id="ARBA00022833"/>
    </source>
</evidence>
<dbReference type="GO" id="GO:0005524">
    <property type="term" value="F:ATP binding"/>
    <property type="evidence" value="ECO:0007669"/>
    <property type="project" value="UniProtKB-KW"/>
</dbReference>
<comment type="cofactor">
    <cofactor evidence="1">
        <name>Zn(2+)</name>
        <dbReference type="ChEBI" id="CHEBI:29105"/>
    </cofactor>
</comment>
<gene>
    <name evidence="12" type="primary">CYSRS</name>
    <name evidence="12" type="ORF">Naga_100030g38</name>
</gene>
<keyword evidence="13" id="KW-1185">Reference proteome</keyword>
<dbReference type="PANTHER" id="PTHR10890">
    <property type="entry name" value="CYSTEINYL-TRNA SYNTHETASE"/>
    <property type="match status" value="1"/>
</dbReference>
<keyword evidence="4" id="KW-0479">Metal-binding</keyword>
<dbReference type="Proteomes" id="UP000019335">
    <property type="component" value="Chromosome 16"/>
</dbReference>
<dbReference type="OrthoDB" id="438179at2759"/>
<protein>
    <recommendedName>
        <fullName evidence="2">cysteine--tRNA ligase</fullName>
        <ecNumber evidence="2">6.1.1.16</ecNumber>
    </recommendedName>
    <alternativeName>
        <fullName evidence="10">Cysteinyl-tRNA synthetase</fullName>
    </alternativeName>
</protein>
<dbReference type="PANTHER" id="PTHR10890:SF3">
    <property type="entry name" value="CYSTEINE--TRNA LIGASE, CYTOPLASMIC"/>
    <property type="match status" value="1"/>
</dbReference>
<dbReference type="EMBL" id="AZIL01001543">
    <property type="protein sequence ID" value="EWM23700.1"/>
    <property type="molecule type" value="Genomic_DNA"/>
</dbReference>
<proteinExistence type="inferred from homology"/>
<dbReference type="FunFam" id="3.40.50.620:FF:000027">
    <property type="entry name" value="Cysteine--tRNA ligase, cytoplasmic"/>
    <property type="match status" value="1"/>
</dbReference>
<dbReference type="PRINTS" id="PR00983">
    <property type="entry name" value="TRNASYNTHCYS"/>
</dbReference>
<dbReference type="GO" id="GO:0046872">
    <property type="term" value="F:metal ion binding"/>
    <property type="evidence" value="ECO:0007669"/>
    <property type="project" value="UniProtKB-KW"/>
</dbReference>
<keyword evidence="9 12" id="KW-0030">Aminoacyl-tRNA synthetase</keyword>
<evidence type="ECO:0000313" key="12">
    <source>
        <dbReference type="EMBL" id="EWM23700.1"/>
    </source>
</evidence>
<dbReference type="CDD" id="cd00672">
    <property type="entry name" value="CysRS_core"/>
    <property type="match status" value="1"/>
</dbReference>
<dbReference type="EC" id="6.1.1.16" evidence="2"/>
<dbReference type="Pfam" id="PF01406">
    <property type="entry name" value="tRNA-synt_1e"/>
    <property type="match status" value="1"/>
</dbReference>
<evidence type="ECO:0000259" key="11">
    <source>
        <dbReference type="Pfam" id="PF01406"/>
    </source>
</evidence>
<dbReference type="GO" id="GO:0005737">
    <property type="term" value="C:cytoplasm"/>
    <property type="evidence" value="ECO:0007669"/>
    <property type="project" value="TreeGrafter"/>
</dbReference>
<keyword evidence="6" id="KW-0862">Zinc</keyword>
<evidence type="ECO:0000256" key="3">
    <source>
        <dbReference type="ARBA" id="ARBA00022598"/>
    </source>
</evidence>
<dbReference type="Gene3D" id="3.40.50.620">
    <property type="entry name" value="HUPs"/>
    <property type="match status" value="1"/>
</dbReference>
<name>W7T9L1_9STRA</name>
<dbReference type="InterPro" id="IPR015803">
    <property type="entry name" value="Cys-tRNA-ligase"/>
</dbReference>
<dbReference type="InterPro" id="IPR024909">
    <property type="entry name" value="Cys-tRNA/MSH_ligase"/>
</dbReference>
<dbReference type="InterPro" id="IPR009080">
    <property type="entry name" value="tRNAsynth_Ia_anticodon-bd"/>
</dbReference>
<dbReference type="InterPro" id="IPR032678">
    <property type="entry name" value="tRNA-synt_1_cat_dom"/>
</dbReference>
<evidence type="ECO:0000256" key="2">
    <source>
        <dbReference type="ARBA" id="ARBA00012832"/>
    </source>
</evidence>
<dbReference type="InterPro" id="IPR014729">
    <property type="entry name" value="Rossmann-like_a/b/a_fold"/>
</dbReference>
<sequence>MSFPGRPRGALETLARSTYFVNLPRLTLSAVLTRNRRHFGASSSPLIPLLKKSAERPSLEALKWYACGPTVYDSAHLGHARTYVSQDVIRRVLTDFLGQDVIFVMGITDVDDKILQRAMERKEDPRALARRYEADFLADMRALNVLEPSALVRVTEHIRDIIDYIKQIDTNGMAYETSSGVYFDVRAFSKKFAYGKLKTKDRVRSANAEAPVGREEGQQERIGVDVVGMDEKKDLRDFVLWKFNKPGEAAMSWDSPWGRGRPGWHIECSAMTQHLLGPHLDIHSGGVDLCFPHHTNEIAQSDAFRMSEDPAWVGAWLHTGHLYIKGLKMSKSLKNFISVREFLAGHDADDFRMFCLQRRFDADVDYSESALLEARSLRQVFINFVSLAQQRVHVLSRDGCKRWGAKEFEIMAELARVKVGVRKAFVQGGLDTPQVLRLLRDLVGLGHEYLRQGDGKAEERDGTEARGEVVSNLAAYVAKLLALLGLRCFNQFTLLHRGSLSGADVESLAKSLVDFRARVRAAALEGRRRRPRDGSDVEEKEGTTAALAQRLLVLCDEFRERDLIELGIQVKDTGVGECSWTLASPSSAPCEAADQKLDVPGVTLLASRRPK</sequence>
<reference evidence="12 13" key="1">
    <citation type="journal article" date="2014" name="Mol. Plant">
        <title>Chromosome Scale Genome Assembly and Transcriptome Profiling of Nannochloropsis gaditana in Nitrogen Depletion.</title>
        <authorList>
            <person name="Corteggiani Carpinelli E."/>
            <person name="Telatin A."/>
            <person name="Vitulo N."/>
            <person name="Forcato C."/>
            <person name="D'Angelo M."/>
            <person name="Schiavon R."/>
            <person name="Vezzi A."/>
            <person name="Giacometti G.M."/>
            <person name="Morosinotto T."/>
            <person name="Valle G."/>
        </authorList>
    </citation>
    <scope>NUCLEOTIDE SEQUENCE [LARGE SCALE GENOMIC DNA]</scope>
    <source>
        <strain evidence="12 13">B-31</strain>
    </source>
</reference>
<keyword evidence="8" id="KW-0648">Protein biosynthesis</keyword>
<evidence type="ECO:0000256" key="5">
    <source>
        <dbReference type="ARBA" id="ARBA00022741"/>
    </source>
</evidence>